<organism evidence="2 3">
    <name type="scientific">Ophiophagus hannah</name>
    <name type="common">King cobra</name>
    <name type="synonym">Naja hannah</name>
    <dbReference type="NCBI Taxonomy" id="8665"/>
    <lineage>
        <taxon>Eukaryota</taxon>
        <taxon>Metazoa</taxon>
        <taxon>Chordata</taxon>
        <taxon>Craniata</taxon>
        <taxon>Vertebrata</taxon>
        <taxon>Euteleostomi</taxon>
        <taxon>Lepidosauria</taxon>
        <taxon>Squamata</taxon>
        <taxon>Bifurcata</taxon>
        <taxon>Unidentata</taxon>
        <taxon>Episquamata</taxon>
        <taxon>Toxicofera</taxon>
        <taxon>Serpentes</taxon>
        <taxon>Colubroidea</taxon>
        <taxon>Elapidae</taxon>
        <taxon>Elapinae</taxon>
        <taxon>Ophiophagus</taxon>
    </lineage>
</organism>
<evidence type="ECO:0000313" key="2">
    <source>
        <dbReference type="EMBL" id="ETE66746.1"/>
    </source>
</evidence>
<protein>
    <submittedName>
        <fullName evidence="2">Filaggrin</fullName>
    </submittedName>
</protein>
<dbReference type="Proteomes" id="UP000018936">
    <property type="component" value="Unassembled WGS sequence"/>
</dbReference>
<reference evidence="2 3" key="1">
    <citation type="journal article" date="2013" name="Proc. Natl. Acad. Sci. U.S.A.">
        <title>The king cobra genome reveals dynamic gene evolution and adaptation in the snake venom system.</title>
        <authorList>
            <person name="Vonk F.J."/>
            <person name="Casewell N.R."/>
            <person name="Henkel C.V."/>
            <person name="Heimberg A.M."/>
            <person name="Jansen H.J."/>
            <person name="McCleary R.J."/>
            <person name="Kerkkamp H.M."/>
            <person name="Vos R.A."/>
            <person name="Guerreiro I."/>
            <person name="Calvete J.J."/>
            <person name="Wuster W."/>
            <person name="Woods A.E."/>
            <person name="Logan J.M."/>
            <person name="Harrison R.A."/>
            <person name="Castoe T.A."/>
            <person name="de Koning A.P."/>
            <person name="Pollock D.D."/>
            <person name="Yandell M."/>
            <person name="Calderon D."/>
            <person name="Renjifo C."/>
            <person name="Currier R.B."/>
            <person name="Salgado D."/>
            <person name="Pla D."/>
            <person name="Sanz L."/>
            <person name="Hyder A.S."/>
            <person name="Ribeiro J.M."/>
            <person name="Arntzen J.W."/>
            <person name="van den Thillart G.E."/>
            <person name="Boetzer M."/>
            <person name="Pirovano W."/>
            <person name="Dirks R.P."/>
            <person name="Spaink H.P."/>
            <person name="Duboule D."/>
            <person name="McGlinn E."/>
            <person name="Kini R.M."/>
            <person name="Richardson M.K."/>
        </authorList>
    </citation>
    <scope>NUCLEOTIDE SEQUENCE</scope>
    <source>
        <tissue evidence="2">Blood</tissue>
    </source>
</reference>
<gene>
    <name evidence="2" type="primary">FLG</name>
    <name evidence="2" type="ORF">L345_07471</name>
</gene>
<keyword evidence="3" id="KW-1185">Reference proteome</keyword>
<dbReference type="AlphaFoldDB" id="V8NXR6"/>
<dbReference type="EMBL" id="AZIM01001490">
    <property type="protein sequence ID" value="ETE66746.1"/>
    <property type="molecule type" value="Genomic_DNA"/>
</dbReference>
<name>V8NXR6_OPHHA</name>
<feature type="region of interest" description="Disordered" evidence="1">
    <location>
        <begin position="1"/>
        <end position="86"/>
    </location>
</feature>
<feature type="compositionally biased region" description="Basic and acidic residues" evidence="1">
    <location>
        <begin position="23"/>
        <end position="39"/>
    </location>
</feature>
<evidence type="ECO:0000313" key="3">
    <source>
        <dbReference type="Proteomes" id="UP000018936"/>
    </source>
</evidence>
<evidence type="ECO:0000256" key="1">
    <source>
        <dbReference type="SAM" id="MobiDB-lite"/>
    </source>
</evidence>
<sequence>MYKDTVSQVGVTIGGASVAVYQGDKESQGAEGKEASDHRFHQKCSPATQEKDMHKRPRKAERRSDKSNSPRHNELRRGPAQRSDHDLIFPFSCVPGHHQVQTHQVSQVYSSFHELLKHKTKFRSRQANSMFHTYTHTPNPTK</sequence>
<feature type="non-terminal residue" evidence="2">
    <location>
        <position position="1"/>
    </location>
</feature>
<proteinExistence type="predicted"/>
<feature type="compositionally biased region" description="Basic and acidic residues" evidence="1">
    <location>
        <begin position="62"/>
        <end position="86"/>
    </location>
</feature>
<comment type="caution">
    <text evidence="2">The sequence shown here is derived from an EMBL/GenBank/DDBJ whole genome shotgun (WGS) entry which is preliminary data.</text>
</comment>
<dbReference type="OrthoDB" id="9993532at2759"/>
<feature type="compositionally biased region" description="Polar residues" evidence="1">
    <location>
        <begin position="1"/>
        <end position="10"/>
    </location>
</feature>
<accession>V8NXR6</accession>